<keyword evidence="2" id="KW-1185">Reference proteome</keyword>
<dbReference type="Proteomes" id="UP000805193">
    <property type="component" value="Unassembled WGS sequence"/>
</dbReference>
<name>A0AC60PGR5_IXOPE</name>
<organism evidence="1 2">
    <name type="scientific">Ixodes persulcatus</name>
    <name type="common">Taiga tick</name>
    <dbReference type="NCBI Taxonomy" id="34615"/>
    <lineage>
        <taxon>Eukaryota</taxon>
        <taxon>Metazoa</taxon>
        <taxon>Ecdysozoa</taxon>
        <taxon>Arthropoda</taxon>
        <taxon>Chelicerata</taxon>
        <taxon>Arachnida</taxon>
        <taxon>Acari</taxon>
        <taxon>Parasitiformes</taxon>
        <taxon>Ixodida</taxon>
        <taxon>Ixodoidea</taxon>
        <taxon>Ixodidae</taxon>
        <taxon>Ixodinae</taxon>
        <taxon>Ixodes</taxon>
    </lineage>
</organism>
<sequence length="473" mass="48818">MKVAILFALAAVASAGHVHAPVVHAAAVLESGHSSQHRTQDLAGNYKFGYKESHTSGGSFRQEAGDAWGNKVGSYGLTDADGRVRVVKYVADGHGFRASVHTNEPGTAASHPAAASFDAPHKVAAVGVAVAAPVAKETSNFDRKGHSHGAGGGASWQKETADSSGNVVGSYGLRNVDGRFRVVNYVAGDAGFRADVQSNEPGLQGPTGGNPYSFSYDGTSTGGSFHSETGDASGIKRGSYGLPGRTVNYVADAGGFRATVTSNEAGVDTAQSPADVTVSSGSGAPGPPPGDTPSDLPGESGDAAGNKKGVYGLKDPDGRFRTVNYVADAGGFRASVQTNEPGVDDAQSPADVAVNKQSPSAGGYLRTPLQTFPAEPHWSLGDLRKLAFPAVCSWCLLDRRTRESLGCLRSRGVEQVVLRCPVGRPRPGLVRRIVRANTVALAFLNVAAATSSARLRTTQPRAEVTAAITKVPR</sequence>
<evidence type="ECO:0000313" key="1">
    <source>
        <dbReference type="EMBL" id="KAG0419428.1"/>
    </source>
</evidence>
<proteinExistence type="predicted"/>
<reference evidence="1 2" key="1">
    <citation type="journal article" date="2020" name="Cell">
        <title>Large-Scale Comparative Analyses of Tick Genomes Elucidate Their Genetic Diversity and Vector Capacities.</title>
        <authorList>
            <consortium name="Tick Genome and Microbiome Consortium (TIGMIC)"/>
            <person name="Jia N."/>
            <person name="Wang J."/>
            <person name="Shi W."/>
            <person name="Du L."/>
            <person name="Sun Y."/>
            <person name="Zhan W."/>
            <person name="Jiang J.F."/>
            <person name="Wang Q."/>
            <person name="Zhang B."/>
            <person name="Ji P."/>
            <person name="Bell-Sakyi L."/>
            <person name="Cui X.M."/>
            <person name="Yuan T.T."/>
            <person name="Jiang B.G."/>
            <person name="Yang W.F."/>
            <person name="Lam T.T."/>
            <person name="Chang Q.C."/>
            <person name="Ding S.J."/>
            <person name="Wang X.J."/>
            <person name="Zhu J.G."/>
            <person name="Ruan X.D."/>
            <person name="Zhao L."/>
            <person name="Wei J.T."/>
            <person name="Ye R.Z."/>
            <person name="Que T.C."/>
            <person name="Du C.H."/>
            <person name="Zhou Y.H."/>
            <person name="Cheng J.X."/>
            <person name="Dai P.F."/>
            <person name="Guo W.B."/>
            <person name="Han X.H."/>
            <person name="Huang E.J."/>
            <person name="Li L.F."/>
            <person name="Wei W."/>
            <person name="Gao Y.C."/>
            <person name="Liu J.Z."/>
            <person name="Shao H.Z."/>
            <person name="Wang X."/>
            <person name="Wang C.C."/>
            <person name="Yang T.C."/>
            <person name="Huo Q.B."/>
            <person name="Li W."/>
            <person name="Chen H.Y."/>
            <person name="Chen S.E."/>
            <person name="Zhou L.G."/>
            <person name="Ni X.B."/>
            <person name="Tian J.H."/>
            <person name="Sheng Y."/>
            <person name="Liu T."/>
            <person name="Pan Y.S."/>
            <person name="Xia L.Y."/>
            <person name="Li J."/>
            <person name="Zhao F."/>
            <person name="Cao W.C."/>
        </authorList>
    </citation>
    <scope>NUCLEOTIDE SEQUENCE [LARGE SCALE GENOMIC DNA]</scope>
    <source>
        <strain evidence="1">Iper-2018</strain>
    </source>
</reference>
<protein>
    <submittedName>
        <fullName evidence="1">Uncharacterized protein</fullName>
    </submittedName>
</protein>
<accession>A0AC60PGR5</accession>
<dbReference type="EMBL" id="JABSTQ010010625">
    <property type="protein sequence ID" value="KAG0419428.1"/>
    <property type="molecule type" value="Genomic_DNA"/>
</dbReference>
<evidence type="ECO:0000313" key="2">
    <source>
        <dbReference type="Proteomes" id="UP000805193"/>
    </source>
</evidence>
<comment type="caution">
    <text evidence="1">The sequence shown here is derived from an EMBL/GenBank/DDBJ whole genome shotgun (WGS) entry which is preliminary data.</text>
</comment>
<gene>
    <name evidence="1" type="ORF">HPB47_004128</name>
</gene>